<dbReference type="PROSITE" id="PS50994">
    <property type="entry name" value="INTEGRASE"/>
    <property type="match status" value="1"/>
</dbReference>
<evidence type="ECO:0000313" key="4">
    <source>
        <dbReference type="Proteomes" id="UP001529340"/>
    </source>
</evidence>
<dbReference type="InterPro" id="IPR036397">
    <property type="entry name" value="RNaseH_sf"/>
</dbReference>
<dbReference type="EMBL" id="JAUDCG010000096">
    <property type="protein sequence ID" value="MDM8158146.1"/>
    <property type="molecule type" value="Genomic_DNA"/>
</dbReference>
<reference evidence="3 4" key="3">
    <citation type="submission" date="2023-06" db="EMBL/GenBank/DDBJ databases">
        <authorList>
            <person name="Zeman M."/>
            <person name="Kubasova T."/>
            <person name="Jahodarova E."/>
            <person name="Nykrynova M."/>
            <person name="Rychlik I."/>
        </authorList>
    </citation>
    <scope>NUCLEOTIDE SEQUENCE [LARGE SCALE GENOMIC DNA]</scope>
    <source>
        <strain evidence="3 4">ET39</strain>
    </source>
</reference>
<dbReference type="InterPro" id="IPR012337">
    <property type="entry name" value="RNaseH-like_sf"/>
</dbReference>
<feature type="compositionally biased region" description="Basic and acidic residues" evidence="1">
    <location>
        <begin position="133"/>
        <end position="149"/>
    </location>
</feature>
<proteinExistence type="predicted"/>
<dbReference type="Proteomes" id="UP001529340">
    <property type="component" value="Unassembled WGS sequence"/>
</dbReference>
<reference evidence="3 4" key="2">
    <citation type="submission" date="2023-06" db="EMBL/GenBank/DDBJ databases">
        <title>Identification and characterization of horizontal gene transfer across gut microbiota members of farm animals based on homology search.</title>
        <authorList>
            <person name="Schwarzerova J."/>
            <person name="Nykrynova M."/>
            <person name="Jureckova K."/>
            <person name="Cejkova D."/>
            <person name="Rychlik I."/>
        </authorList>
    </citation>
    <scope>NUCLEOTIDE SEQUENCE [LARGE SCALE GENOMIC DNA]</scope>
    <source>
        <strain evidence="3 4">ET39</strain>
    </source>
</reference>
<evidence type="ECO:0000313" key="3">
    <source>
        <dbReference type="EMBL" id="MDM8158146.1"/>
    </source>
</evidence>
<name>A0ABT7UEU1_9FIRM</name>
<accession>A0ABT7UEU1</accession>
<keyword evidence="4" id="KW-1185">Reference proteome</keyword>
<organism evidence="3 4">
    <name type="scientific">Amedibacillus dolichus</name>
    <dbReference type="NCBI Taxonomy" id="31971"/>
    <lineage>
        <taxon>Bacteria</taxon>
        <taxon>Bacillati</taxon>
        <taxon>Bacillota</taxon>
        <taxon>Erysipelotrichia</taxon>
        <taxon>Erysipelotrichales</taxon>
        <taxon>Erysipelotrichaceae</taxon>
        <taxon>Amedibacillus</taxon>
    </lineage>
</organism>
<dbReference type="RefSeq" id="WP_289608569.1">
    <property type="nucleotide sequence ID" value="NZ_JAUDCG010000096.1"/>
</dbReference>
<dbReference type="SUPFAM" id="SSF53098">
    <property type="entry name" value="Ribonuclease H-like"/>
    <property type="match status" value="1"/>
</dbReference>
<dbReference type="InterPro" id="IPR001584">
    <property type="entry name" value="Integrase_cat-core"/>
</dbReference>
<comment type="caution">
    <text evidence="3">The sequence shown here is derived from an EMBL/GenBank/DDBJ whole genome shotgun (WGS) entry which is preliminary data.</text>
</comment>
<feature type="region of interest" description="Disordered" evidence="1">
    <location>
        <begin position="133"/>
        <end position="152"/>
    </location>
</feature>
<reference evidence="4" key="1">
    <citation type="submission" date="2023-06" db="EMBL/GenBank/DDBJ databases">
        <title>Identification and characterization of horizontal gene transfer across gut microbiota members of farm animals based on homology search.</title>
        <authorList>
            <person name="Zeman M."/>
            <person name="Kubasova T."/>
            <person name="Jahodarova E."/>
            <person name="Nykrynova M."/>
            <person name="Rychlik I."/>
        </authorList>
    </citation>
    <scope>NUCLEOTIDE SEQUENCE [LARGE SCALE GENOMIC DNA]</scope>
    <source>
        <strain evidence="4">ET39</strain>
    </source>
</reference>
<evidence type="ECO:0000256" key="1">
    <source>
        <dbReference type="SAM" id="MobiDB-lite"/>
    </source>
</evidence>
<protein>
    <recommendedName>
        <fullName evidence="2">Integrase catalytic domain-containing protein</fullName>
    </recommendedName>
</protein>
<gene>
    <name evidence="3" type="ORF">QUV96_10970</name>
</gene>
<evidence type="ECO:0000259" key="2">
    <source>
        <dbReference type="PROSITE" id="PS50994"/>
    </source>
</evidence>
<dbReference type="PANTHER" id="PTHR35004">
    <property type="entry name" value="TRANSPOSASE RV3428C-RELATED"/>
    <property type="match status" value="1"/>
</dbReference>
<sequence length="417" mass="48625">MKNKLLALKLLKQKIHDPSLTFPLISEKTGYSKRQLIRLSHSLDESSDMEALCHHANEGKEPVNKALKSEIQFLIDLKKPYPSITIAQFRDIFFEDVLNDPAKSDIVARYHLRPRSLSWFRSLFIQQGWKSPESRKPLRRDGRAPHPLREPAPQRGMLIQIDGTPFDWIGNNEMWTLHLAVDDATTEPLAGCFMPTERQLGYCYVMYDILTKYGIPMSLYSDKHTIFRSSKEGNLTQFGQMMADLGIEMIFANSPQAKGRIERYNGTVQRRLPNDIIRFGIHDYDTLNRWFTAFYLPYIRSKFAFLPKDPHDAFVPLDGYDIDSIFTLRYERRIKNDSFSINGIYYSLIDENGEIMHIINDTPVSIRVNVFTNQMYALRYRKKYPVTVTRDRRKRPSSIADNQKDLHEILNNFSAKK</sequence>
<feature type="domain" description="Integrase catalytic" evidence="2">
    <location>
        <begin position="149"/>
        <end position="318"/>
    </location>
</feature>
<dbReference type="Gene3D" id="3.30.420.10">
    <property type="entry name" value="Ribonuclease H-like superfamily/Ribonuclease H"/>
    <property type="match status" value="1"/>
</dbReference>
<dbReference type="PANTHER" id="PTHR35004:SF7">
    <property type="entry name" value="INTEGRASE PROTEIN"/>
    <property type="match status" value="1"/>
</dbReference>